<dbReference type="SUPFAM" id="SSF101898">
    <property type="entry name" value="NHL repeat"/>
    <property type="match status" value="1"/>
</dbReference>
<protein>
    <recommendedName>
        <fullName evidence="5">Histidine kinase domain-containing protein</fullName>
    </recommendedName>
</protein>
<dbReference type="InterPro" id="IPR011110">
    <property type="entry name" value="Reg_prop"/>
</dbReference>
<keyword evidence="3" id="KW-0902">Two-component regulatory system</keyword>
<dbReference type="InterPro" id="IPR013783">
    <property type="entry name" value="Ig-like_fold"/>
</dbReference>
<evidence type="ECO:0000259" key="5">
    <source>
        <dbReference type="PROSITE" id="PS50109"/>
    </source>
</evidence>
<dbReference type="Gene3D" id="3.30.565.10">
    <property type="entry name" value="Histidine kinase-like ATPase, C-terminal domain"/>
    <property type="match status" value="1"/>
</dbReference>
<name>A0A0D0MQC5_VARPD</name>
<dbReference type="PANTHER" id="PTHR24421:SF62">
    <property type="entry name" value="SENSORY TRANSDUCTION HISTIDINE KINASE"/>
    <property type="match status" value="1"/>
</dbReference>
<dbReference type="SUPFAM" id="SSF55874">
    <property type="entry name" value="ATPase domain of HSP90 chaperone/DNA topoisomerase II/histidine kinase"/>
    <property type="match status" value="1"/>
</dbReference>
<reference evidence="6 7" key="1">
    <citation type="submission" date="2014-12" db="EMBL/GenBank/DDBJ databases">
        <title>16Stimator: statistical estimation of ribosomal gene copy numbers from draft genome assemblies.</title>
        <authorList>
            <person name="Perisin M.A."/>
            <person name="Vetter M."/>
            <person name="Gilbert J.A."/>
            <person name="Bergelson J."/>
        </authorList>
    </citation>
    <scope>NUCLEOTIDE SEQUENCE [LARGE SCALE GENOMIC DNA]</scope>
    <source>
        <strain evidence="6 7">MEDvA23</strain>
    </source>
</reference>
<dbReference type="InterPro" id="IPR036890">
    <property type="entry name" value="HATPase_C_sf"/>
</dbReference>
<sequence>MVAIAQTTDGYMWLATPNGVLRFDGVRSVPWRAPAGASLPDTNARALLGTRDGALWIGTLRGLARLKNGALTVFPALAGKAVNAIVEASDGTIWVAGAVLGGDKGVLCAVREGASECHGDDGSLGRSVLGLYQDTSNALWVAGTDRIWKWGGQPEVSYALPVPLYTLESMTGTPDGALVVGTRGGLLRLANGMVETLPLPEWGKDLSVNRVRLDRDGALWLGAADHGLLRLYKGRVDTYTPAQGLSGEQVLATFEDREGSLWVSTSKGLDQFRPMAAAAQTRAQGLKGRARSILAARDGSLWATTTGGVYQMTRPQYWEARHSAPASLLEDRRGAIWMASNAGLGHFEGGRYVAAAGIPAGPVDAMAEDAKGNLWVAHQTAGLFRLSPGREPEPTPWTSIGVSARVSTMAVDSADDSLWLGLWSGDMVNLREGRVRNLAPLQNATQWTRINQLRPEPDGSLWVTNMTGLTRIKNGRAARLDEAGGLPCDRVFWTLVDPHGLWLSAPCGLMRIRREELDAWSAAADRGAQAKVKVQLLDQWDGVRQAVSLSTLSQFLINYNFTPKLARSSDGLVWAVTGDDIVRIDPARLPLNDVPPPVRVEQLVSDDKVYEPRAGLQLPALQHNLAIDYTALSFAVPEKVRFRYKLEGRDTDWHDPGQRRQAFYTDLPPGHYRFRVMAANESGLWNQKGDTLDFSIAPAWWQTNVFRATFVLAVLMILYGLHRLRLAQLSRRFSMSLEARVNERLRIARELHDTLLQTFQGLVLRLQTAHQLMPESEGRRILEEGIDQAADAITEGRDAVQGLRATATETSDLADAVRALGQVLAADPATPSARLGVEVHGRARSLHPIVRDDAFRIVGEALRNAFRHAAPTRVEVEIRYDDRQLSVRVRDDGKGMDPRVVRRGREGHFGLHGMRERAKLIGGALTFWSRLDAGTAVELTVPAARAYATESGGARSEQGGTANDHPADTTSHS</sequence>
<keyword evidence="1" id="KW-0808">Transferase</keyword>
<dbReference type="Pfam" id="PF07730">
    <property type="entry name" value="HisKA_3"/>
    <property type="match status" value="1"/>
</dbReference>
<accession>A0A0D0MQC5</accession>
<dbReference type="Pfam" id="PF07495">
    <property type="entry name" value="Y_Y_Y"/>
    <property type="match status" value="1"/>
</dbReference>
<dbReference type="InterPro" id="IPR003594">
    <property type="entry name" value="HATPase_dom"/>
</dbReference>
<dbReference type="InterPro" id="IPR015943">
    <property type="entry name" value="WD40/YVTN_repeat-like_dom_sf"/>
</dbReference>
<dbReference type="GO" id="GO:0000155">
    <property type="term" value="F:phosphorelay sensor kinase activity"/>
    <property type="evidence" value="ECO:0007669"/>
    <property type="project" value="InterPro"/>
</dbReference>
<dbReference type="SUPFAM" id="SSF63829">
    <property type="entry name" value="Calcium-dependent phosphotriesterase"/>
    <property type="match status" value="2"/>
</dbReference>
<dbReference type="Proteomes" id="UP000032067">
    <property type="component" value="Unassembled WGS sequence"/>
</dbReference>
<organism evidence="6 7">
    <name type="scientific">Variovorax paradoxus</name>
    <dbReference type="NCBI Taxonomy" id="34073"/>
    <lineage>
        <taxon>Bacteria</taxon>
        <taxon>Pseudomonadati</taxon>
        <taxon>Pseudomonadota</taxon>
        <taxon>Betaproteobacteria</taxon>
        <taxon>Burkholderiales</taxon>
        <taxon>Comamonadaceae</taxon>
        <taxon>Variovorax</taxon>
    </lineage>
</organism>
<dbReference type="Pfam" id="PF07494">
    <property type="entry name" value="Reg_prop"/>
    <property type="match status" value="1"/>
</dbReference>
<dbReference type="AlphaFoldDB" id="A0A0D0MQC5"/>
<dbReference type="PANTHER" id="PTHR24421">
    <property type="entry name" value="NITRATE/NITRITE SENSOR PROTEIN NARX-RELATED"/>
    <property type="match status" value="1"/>
</dbReference>
<evidence type="ECO:0000256" key="2">
    <source>
        <dbReference type="ARBA" id="ARBA00022777"/>
    </source>
</evidence>
<dbReference type="InterPro" id="IPR011123">
    <property type="entry name" value="Y_Y_Y"/>
</dbReference>
<dbReference type="Gene3D" id="2.130.10.10">
    <property type="entry name" value="YVTN repeat-like/Quinoprotein amine dehydrogenase"/>
    <property type="match status" value="4"/>
</dbReference>
<evidence type="ECO:0000313" key="6">
    <source>
        <dbReference type="EMBL" id="KIQ31515.1"/>
    </source>
</evidence>
<gene>
    <name evidence="6" type="ORF">RT97_15190</name>
</gene>
<dbReference type="SMART" id="SM00387">
    <property type="entry name" value="HATPase_c"/>
    <property type="match status" value="1"/>
</dbReference>
<dbReference type="CDD" id="cd16917">
    <property type="entry name" value="HATPase_UhpB-NarQ-NarX-like"/>
    <property type="match status" value="1"/>
</dbReference>
<evidence type="ECO:0000256" key="1">
    <source>
        <dbReference type="ARBA" id="ARBA00022679"/>
    </source>
</evidence>
<dbReference type="PROSITE" id="PS50109">
    <property type="entry name" value="HIS_KIN"/>
    <property type="match status" value="1"/>
</dbReference>
<dbReference type="Gene3D" id="2.60.40.10">
    <property type="entry name" value="Immunoglobulins"/>
    <property type="match status" value="1"/>
</dbReference>
<keyword evidence="2" id="KW-0418">Kinase</keyword>
<comment type="caution">
    <text evidence="6">The sequence shown here is derived from an EMBL/GenBank/DDBJ whole genome shotgun (WGS) entry which is preliminary data.</text>
</comment>
<evidence type="ECO:0000256" key="3">
    <source>
        <dbReference type="ARBA" id="ARBA00023012"/>
    </source>
</evidence>
<evidence type="ECO:0000256" key="4">
    <source>
        <dbReference type="SAM" id="MobiDB-lite"/>
    </source>
</evidence>
<feature type="domain" description="Histidine kinase" evidence="5">
    <location>
        <begin position="856"/>
        <end position="945"/>
    </location>
</feature>
<dbReference type="GO" id="GO:0046983">
    <property type="term" value="F:protein dimerization activity"/>
    <property type="evidence" value="ECO:0007669"/>
    <property type="project" value="InterPro"/>
</dbReference>
<dbReference type="Gene3D" id="1.20.5.1930">
    <property type="match status" value="1"/>
</dbReference>
<dbReference type="InterPro" id="IPR005467">
    <property type="entry name" value="His_kinase_dom"/>
</dbReference>
<dbReference type="GO" id="GO:0016020">
    <property type="term" value="C:membrane"/>
    <property type="evidence" value="ECO:0007669"/>
    <property type="project" value="InterPro"/>
</dbReference>
<dbReference type="InterPro" id="IPR050482">
    <property type="entry name" value="Sensor_HK_TwoCompSys"/>
</dbReference>
<dbReference type="EMBL" id="JXQQ01000032">
    <property type="protein sequence ID" value="KIQ31515.1"/>
    <property type="molecule type" value="Genomic_DNA"/>
</dbReference>
<dbReference type="InterPro" id="IPR011712">
    <property type="entry name" value="Sig_transdc_His_kin_sub3_dim/P"/>
</dbReference>
<evidence type="ECO:0000313" key="7">
    <source>
        <dbReference type="Proteomes" id="UP000032067"/>
    </source>
</evidence>
<proteinExistence type="predicted"/>
<dbReference type="Pfam" id="PF02518">
    <property type="entry name" value="HATPase_c"/>
    <property type="match status" value="1"/>
</dbReference>
<feature type="region of interest" description="Disordered" evidence="4">
    <location>
        <begin position="950"/>
        <end position="973"/>
    </location>
</feature>